<proteinExistence type="predicted"/>
<evidence type="ECO:0000313" key="5">
    <source>
        <dbReference type="EMBL" id="CBI10416.1"/>
    </source>
</evidence>
<sequence>MSTNTRPAIHSTSEQLRFPSIPGYTVRADFKGGELSSDLGAVVLGAVDRRIGLINRLTAAIADTRDARYITHTLHDLLTQRVFQIASGYEDGNDANTLRNDPMFKLAANKAPLDPDNLLACGATHSRLEGALSSTDIYRMASALVGQFIAGYHSAPASITLDLDHTDDATHGQQELSFYNHHYGHYCYLPLLVFEASSGALVTAVLRPGKRPTGAENAMIMKRVLRILRQHWPHTHILLRGDGHFSNPELMQLIIDDGNADFIFGLPGNAVLARRAEGLMKNARGHLNLHRHLADQKLGPVVAAVQLFGEFDYAAKSWSQAHRVVLKAEVLAGNDAMPNKDNERFVVTSKRSTTPQALYQQEYCARGQAENWIKQVKCDLKSDRTSASTFLANFGRLLLTAAAYVLHQQLRQLGLQGTALATAQPRTVILSLFKIAVRVKQYKDRVLLHLPSACPIKSLLAQVCQRLCPVSRKTAMLASP</sequence>
<reference evidence="2" key="1">
    <citation type="submission" date="2009-10" db="EMBL/GenBank/DDBJ databases">
        <title>Diversity of trophic interactions inside an arsenic-rich microbial ecosystem.</title>
        <authorList>
            <person name="Bertin P.N."/>
            <person name="Heinrich-Salmeron A."/>
            <person name="Pelletier E."/>
            <person name="Goulhen-Chollet F."/>
            <person name="Arsene-Ploetze F."/>
            <person name="Gallien S."/>
            <person name="Calteau A."/>
            <person name="Vallenet D."/>
            <person name="Casiot C."/>
            <person name="Chane-Woon-Ming B."/>
            <person name="Giloteaux L."/>
            <person name="Barakat M."/>
            <person name="Bonnefoy V."/>
            <person name="Bruneel O."/>
            <person name="Chandler M."/>
            <person name="Cleiss J."/>
            <person name="Duran R."/>
            <person name="Elbaz-Poulichet F."/>
            <person name="Fonknechten N."/>
            <person name="Lauga B."/>
            <person name="Mornico D."/>
            <person name="Ortet P."/>
            <person name="Schaeffer C."/>
            <person name="Siguier P."/>
            <person name="Alexander Thil Smith A."/>
            <person name="Van Dorsselaer A."/>
            <person name="Weissenbach J."/>
            <person name="Medigue C."/>
            <person name="Le Paslier D."/>
        </authorList>
    </citation>
    <scope>NUCLEOTIDE SEQUENCE</scope>
</reference>
<evidence type="ECO:0000313" key="3">
    <source>
        <dbReference type="EMBL" id="CBI10391.1"/>
    </source>
</evidence>
<evidence type="ECO:0000259" key="1">
    <source>
        <dbReference type="Pfam" id="PF13701"/>
    </source>
</evidence>
<name>E6QRP6_9ZZZZ</name>
<dbReference type="AlphaFoldDB" id="E6QRP6"/>
<dbReference type="NCBIfam" id="NF033539">
    <property type="entry name" value="transpos_IS1380"/>
    <property type="match status" value="1"/>
</dbReference>
<dbReference type="EMBL" id="CABR01000083">
    <property type="protein sequence ID" value="CBI10416.1"/>
    <property type="molecule type" value="Genomic_DNA"/>
</dbReference>
<dbReference type="EMBL" id="CABR01000057">
    <property type="protein sequence ID" value="CBI09918.1"/>
    <property type="molecule type" value="Genomic_DNA"/>
</dbReference>
<accession>E6QRP6</accession>
<dbReference type="EMBL" id="CABR01000083">
    <property type="protein sequence ID" value="CBI10414.1"/>
    <property type="molecule type" value="Genomic_DNA"/>
</dbReference>
<dbReference type="Pfam" id="PF13701">
    <property type="entry name" value="DDE_Tnp_1_4"/>
    <property type="match status" value="1"/>
</dbReference>
<evidence type="ECO:0000313" key="2">
    <source>
        <dbReference type="EMBL" id="CBI09918.1"/>
    </source>
</evidence>
<gene>
    <name evidence="2" type="primary">tnp</name>
    <name evidence="2" type="ORF">CARN7_0668</name>
    <name evidence="3" type="ORF">CARN7_1169</name>
    <name evidence="4" type="ORF">CARN7_1192</name>
    <name evidence="5" type="ORF">CARN7_1194</name>
</gene>
<protein>
    <submittedName>
        <fullName evidence="2">Transposase of ISCARN98, IS1380 family</fullName>
    </submittedName>
</protein>
<feature type="domain" description="Transposase DDE" evidence="1">
    <location>
        <begin position="23"/>
        <end position="468"/>
    </location>
</feature>
<dbReference type="InterPro" id="IPR025668">
    <property type="entry name" value="Tnp_DDE_dom"/>
</dbReference>
<dbReference type="EMBL" id="CABR01000083">
    <property type="protein sequence ID" value="CBI10391.1"/>
    <property type="molecule type" value="Genomic_DNA"/>
</dbReference>
<evidence type="ECO:0000313" key="4">
    <source>
        <dbReference type="EMBL" id="CBI10414.1"/>
    </source>
</evidence>
<comment type="caution">
    <text evidence="2">The sequence shown here is derived from an EMBL/GenBank/DDBJ whole genome shotgun (WGS) entry which is preliminary data.</text>
</comment>
<dbReference type="InterPro" id="IPR047960">
    <property type="entry name" value="Transpos_IS1380"/>
</dbReference>
<organism evidence="2">
    <name type="scientific">mine drainage metagenome</name>
    <dbReference type="NCBI Taxonomy" id="410659"/>
    <lineage>
        <taxon>unclassified sequences</taxon>
        <taxon>metagenomes</taxon>
        <taxon>ecological metagenomes</taxon>
    </lineage>
</organism>